<protein>
    <recommendedName>
        <fullName evidence="3">CCHC-type domain-containing protein</fullName>
    </recommendedName>
</protein>
<feature type="compositionally biased region" description="Polar residues" evidence="2">
    <location>
        <begin position="279"/>
        <end position="288"/>
    </location>
</feature>
<evidence type="ECO:0000313" key="4">
    <source>
        <dbReference type="EMBL" id="GBG91139.1"/>
    </source>
</evidence>
<organism evidence="4 5">
    <name type="scientific">Chara braunii</name>
    <name type="common">Braun's stonewort</name>
    <dbReference type="NCBI Taxonomy" id="69332"/>
    <lineage>
        <taxon>Eukaryota</taxon>
        <taxon>Viridiplantae</taxon>
        <taxon>Streptophyta</taxon>
        <taxon>Charophyceae</taxon>
        <taxon>Charales</taxon>
        <taxon>Characeae</taxon>
        <taxon>Chara</taxon>
    </lineage>
</organism>
<feature type="compositionally biased region" description="Basic and acidic residues" evidence="2">
    <location>
        <begin position="323"/>
        <end position="332"/>
    </location>
</feature>
<feature type="region of interest" description="Disordered" evidence="2">
    <location>
        <begin position="1"/>
        <end position="82"/>
    </location>
</feature>
<dbReference type="SUPFAM" id="SSF57756">
    <property type="entry name" value="Retrovirus zinc finger-like domains"/>
    <property type="match status" value="1"/>
</dbReference>
<proteinExistence type="predicted"/>
<feature type="compositionally biased region" description="Basic residues" evidence="2">
    <location>
        <begin position="343"/>
        <end position="360"/>
    </location>
</feature>
<keyword evidence="1" id="KW-0863">Zinc-finger</keyword>
<dbReference type="PROSITE" id="PS50158">
    <property type="entry name" value="ZF_CCHC"/>
    <property type="match status" value="1"/>
</dbReference>
<feature type="region of interest" description="Disordered" evidence="2">
    <location>
        <begin position="162"/>
        <end position="201"/>
    </location>
</feature>
<dbReference type="GO" id="GO:0008270">
    <property type="term" value="F:zinc ion binding"/>
    <property type="evidence" value="ECO:0007669"/>
    <property type="project" value="UniProtKB-KW"/>
</dbReference>
<feature type="compositionally biased region" description="Basic and acidic residues" evidence="2">
    <location>
        <begin position="162"/>
        <end position="188"/>
    </location>
</feature>
<name>A0A388M9K8_CHABU</name>
<dbReference type="EMBL" id="BFEA01000875">
    <property type="protein sequence ID" value="GBG91139.1"/>
    <property type="molecule type" value="Genomic_DNA"/>
</dbReference>
<feature type="region of interest" description="Disordered" evidence="2">
    <location>
        <begin position="239"/>
        <end position="361"/>
    </location>
</feature>
<dbReference type="OrthoDB" id="425619at2759"/>
<evidence type="ECO:0000256" key="2">
    <source>
        <dbReference type="SAM" id="MobiDB-lite"/>
    </source>
</evidence>
<dbReference type="Gene3D" id="4.10.60.10">
    <property type="entry name" value="Zinc finger, CCHC-type"/>
    <property type="match status" value="1"/>
</dbReference>
<feature type="domain" description="CCHC-type" evidence="3">
    <location>
        <begin position="84"/>
        <end position="99"/>
    </location>
</feature>
<comment type="caution">
    <text evidence="4">The sequence shown here is derived from an EMBL/GenBank/DDBJ whole genome shotgun (WGS) entry which is preliminary data.</text>
</comment>
<dbReference type="Proteomes" id="UP000265515">
    <property type="component" value="Unassembled WGS sequence"/>
</dbReference>
<dbReference type="AlphaFoldDB" id="A0A388M9K8"/>
<dbReference type="Gramene" id="GBG91139">
    <property type="protein sequence ID" value="GBG91139"/>
    <property type="gene ID" value="CBR_g52020"/>
</dbReference>
<feature type="compositionally biased region" description="Basic and acidic residues" evidence="2">
    <location>
        <begin position="1"/>
        <end position="55"/>
    </location>
</feature>
<dbReference type="InterPro" id="IPR036875">
    <property type="entry name" value="Znf_CCHC_sf"/>
</dbReference>
<evidence type="ECO:0000256" key="1">
    <source>
        <dbReference type="PROSITE-ProRule" id="PRU00047"/>
    </source>
</evidence>
<sequence length="453" mass="51369">MSRHRDYGWERERDRGYGSRDRAGDRHYDSGRESGGDGGRERSRESRREGGEGDARGGYGESSRGNYDRSYPPRDYPRRNAPICFHCNEPGHYKNQCPRLVGEGGSQAYMGPRGRSLSPERDIGGRARRAVSADPNLRKHLEDLENSLTTVWEFVIKQKEAREEKEKRRAEKEEKKKREVEEKEAAERRAKKKQAKQRREEEYRALIRKDMAMELSIRMGGIENRIDRVDRKVKRVVKETVRKGKGKAKMATPDHTIGSEEESEALGGSGDSDVDEISQKTGELTITGKQEKRKRSAEKNVGNSPPMMTPAKRTPRRTIKPVKLAERLRQGGERTSPGQSARKTPKRATPRSGNQRKKISAKIGSVGKVKYMRENMLLLADLTVDELKQISVDEGVQFGGKKVPTIVAITEKRPEKAYGSQEDEEQDNVEPLKEAEGAEATEKEMEEAFETDE</sequence>
<accession>A0A388M9K8</accession>
<keyword evidence="5" id="KW-1185">Reference proteome</keyword>
<gene>
    <name evidence="4" type="ORF">CBR_g52020</name>
</gene>
<feature type="region of interest" description="Disordered" evidence="2">
    <location>
        <begin position="413"/>
        <end position="453"/>
    </location>
</feature>
<dbReference type="GO" id="GO:0003676">
    <property type="term" value="F:nucleic acid binding"/>
    <property type="evidence" value="ECO:0007669"/>
    <property type="project" value="InterPro"/>
</dbReference>
<reference evidence="4 5" key="1">
    <citation type="journal article" date="2018" name="Cell">
        <title>The Chara Genome: Secondary Complexity and Implications for Plant Terrestrialization.</title>
        <authorList>
            <person name="Nishiyama T."/>
            <person name="Sakayama H."/>
            <person name="Vries J.D."/>
            <person name="Buschmann H."/>
            <person name="Saint-Marcoux D."/>
            <person name="Ullrich K.K."/>
            <person name="Haas F.B."/>
            <person name="Vanderstraeten L."/>
            <person name="Becker D."/>
            <person name="Lang D."/>
            <person name="Vosolsobe S."/>
            <person name="Rombauts S."/>
            <person name="Wilhelmsson P.K.I."/>
            <person name="Janitza P."/>
            <person name="Kern R."/>
            <person name="Heyl A."/>
            <person name="Rumpler F."/>
            <person name="Villalobos L.I.A.C."/>
            <person name="Clay J.M."/>
            <person name="Skokan R."/>
            <person name="Toyoda A."/>
            <person name="Suzuki Y."/>
            <person name="Kagoshima H."/>
            <person name="Schijlen E."/>
            <person name="Tajeshwar N."/>
            <person name="Catarino B."/>
            <person name="Hetherington A.J."/>
            <person name="Saltykova A."/>
            <person name="Bonnot C."/>
            <person name="Breuninger H."/>
            <person name="Symeonidi A."/>
            <person name="Radhakrishnan G.V."/>
            <person name="Van Nieuwerburgh F."/>
            <person name="Deforce D."/>
            <person name="Chang C."/>
            <person name="Karol K.G."/>
            <person name="Hedrich R."/>
            <person name="Ulvskov P."/>
            <person name="Glockner G."/>
            <person name="Delwiche C.F."/>
            <person name="Petrasek J."/>
            <person name="Van de Peer Y."/>
            <person name="Friml J."/>
            <person name="Beilby M."/>
            <person name="Dolan L."/>
            <person name="Kohara Y."/>
            <person name="Sugano S."/>
            <person name="Fujiyama A."/>
            <person name="Delaux P.-M."/>
            <person name="Quint M."/>
            <person name="TheiBen G."/>
            <person name="Hagemann M."/>
            <person name="Harholt J."/>
            <person name="Dunand C."/>
            <person name="Zachgo S."/>
            <person name="Langdale J."/>
            <person name="Maumus F."/>
            <person name="Straeten D.V.D."/>
            <person name="Gould S.B."/>
            <person name="Rensing S.A."/>
        </authorList>
    </citation>
    <scope>NUCLEOTIDE SEQUENCE [LARGE SCALE GENOMIC DNA]</scope>
    <source>
        <strain evidence="4 5">S276</strain>
    </source>
</reference>
<dbReference type="Pfam" id="PF00098">
    <property type="entry name" value="zf-CCHC"/>
    <property type="match status" value="1"/>
</dbReference>
<dbReference type="SMART" id="SM00343">
    <property type="entry name" value="ZnF_C2HC"/>
    <property type="match status" value="1"/>
</dbReference>
<keyword evidence="1" id="KW-0862">Zinc</keyword>
<evidence type="ECO:0000259" key="3">
    <source>
        <dbReference type="PROSITE" id="PS50158"/>
    </source>
</evidence>
<feature type="compositionally biased region" description="Basic and acidic residues" evidence="2">
    <location>
        <begin position="430"/>
        <end position="443"/>
    </location>
</feature>
<dbReference type="InterPro" id="IPR001878">
    <property type="entry name" value="Znf_CCHC"/>
</dbReference>
<keyword evidence="1" id="KW-0479">Metal-binding</keyword>
<feature type="compositionally biased region" description="Acidic residues" evidence="2">
    <location>
        <begin position="444"/>
        <end position="453"/>
    </location>
</feature>
<evidence type="ECO:0000313" key="5">
    <source>
        <dbReference type="Proteomes" id="UP000265515"/>
    </source>
</evidence>